<organism evidence="1 2">
    <name type="scientific">Mycobacterium asiaticum</name>
    <dbReference type="NCBI Taxonomy" id="1790"/>
    <lineage>
        <taxon>Bacteria</taxon>
        <taxon>Bacillati</taxon>
        <taxon>Actinomycetota</taxon>
        <taxon>Actinomycetes</taxon>
        <taxon>Mycobacteriales</taxon>
        <taxon>Mycobacteriaceae</taxon>
        <taxon>Mycobacterium</taxon>
    </lineage>
</organism>
<evidence type="ECO:0000313" key="2">
    <source>
        <dbReference type="Proteomes" id="UP000093819"/>
    </source>
</evidence>
<dbReference type="AlphaFoldDB" id="A0A1A3N121"/>
<dbReference type="Proteomes" id="UP000093819">
    <property type="component" value="Unassembled WGS sequence"/>
</dbReference>
<accession>A0A1A3N121</accession>
<proteinExistence type="predicted"/>
<dbReference type="OrthoDB" id="3268595at2"/>
<comment type="caution">
    <text evidence="1">The sequence shown here is derived from an EMBL/GenBank/DDBJ whole genome shotgun (WGS) entry which is preliminary data.</text>
</comment>
<sequence>MTAPSRPATYQQALSEAAKIHAARSTTPDPVGVTALMSEQTAQARERAADWSKQAIGALWLSVNPYDDAQVRDFTVKAAGLMVSAQTAAARAAGAAQSAQLAALGIPVTAAPSNPVDVRAPSASLSGGRVRLRHSSSDVDYTGTGAGVKVSAADMTTESVFARPAALFRYLIANGQPDADAQAVLRIRTLVDDNLMLAQRLAQQEVLAQAVDLDGTRRGRGRRGPRIVGYRRVIHPELSRGGTCGMCIAASDRIYKVGELMPIHNRCHCTVSAVTDEHDPADDLNSVDLAQLYRDSGGTSAAHLKRTRYKVDKHGEMGPVLVPERKYKPRSDAARKRAGGTAVSAARLLPGLEKNLKDLRAKGLGEDSPQISYHLQTIARLRADLTAH</sequence>
<gene>
    <name evidence="1" type="ORF">A5635_10325</name>
</gene>
<evidence type="ECO:0000313" key="1">
    <source>
        <dbReference type="EMBL" id="OBK14082.1"/>
    </source>
</evidence>
<protein>
    <submittedName>
        <fullName evidence="1">Uncharacterized protein</fullName>
    </submittedName>
</protein>
<dbReference type="RefSeq" id="WP_065038387.1">
    <property type="nucleotide sequence ID" value="NZ_LZLR01000239.1"/>
</dbReference>
<dbReference type="EMBL" id="LZLR01000239">
    <property type="protein sequence ID" value="OBK14082.1"/>
    <property type="molecule type" value="Genomic_DNA"/>
</dbReference>
<reference evidence="1 2" key="1">
    <citation type="submission" date="2016-06" db="EMBL/GenBank/DDBJ databases">
        <authorList>
            <person name="Kjaerup R.B."/>
            <person name="Dalgaard T.S."/>
            <person name="Juul-Madsen H.R."/>
        </authorList>
    </citation>
    <scope>NUCLEOTIDE SEQUENCE [LARGE SCALE GENOMIC DNA]</scope>
    <source>
        <strain evidence="1 2">1245335.1</strain>
    </source>
</reference>
<name>A0A1A3N121_MYCAS</name>